<dbReference type="AlphaFoldDB" id="A0A518H4F6"/>
<dbReference type="RefSeq" id="WP_145271452.1">
    <property type="nucleotide sequence ID" value="NZ_CP036426.1"/>
</dbReference>
<gene>
    <name evidence="1" type="ORF">ElP_36130</name>
</gene>
<dbReference type="EMBL" id="CP036426">
    <property type="protein sequence ID" value="QDV35708.1"/>
    <property type="molecule type" value="Genomic_DNA"/>
</dbReference>
<reference evidence="1 2" key="1">
    <citation type="submission" date="2019-02" db="EMBL/GenBank/DDBJ databases">
        <title>Deep-cultivation of Planctomycetes and their phenomic and genomic characterization uncovers novel biology.</title>
        <authorList>
            <person name="Wiegand S."/>
            <person name="Jogler M."/>
            <person name="Boedeker C."/>
            <person name="Pinto D."/>
            <person name="Vollmers J."/>
            <person name="Rivas-Marin E."/>
            <person name="Kohn T."/>
            <person name="Peeters S.H."/>
            <person name="Heuer A."/>
            <person name="Rast P."/>
            <person name="Oberbeckmann S."/>
            <person name="Bunk B."/>
            <person name="Jeske O."/>
            <person name="Meyerdierks A."/>
            <person name="Storesund J.E."/>
            <person name="Kallscheuer N."/>
            <person name="Luecker S."/>
            <person name="Lage O.M."/>
            <person name="Pohl T."/>
            <person name="Merkel B.J."/>
            <person name="Hornburger P."/>
            <person name="Mueller R.-W."/>
            <person name="Bruemmer F."/>
            <person name="Labrenz M."/>
            <person name="Spormann A.M."/>
            <person name="Op den Camp H."/>
            <person name="Overmann J."/>
            <person name="Amann R."/>
            <person name="Jetten M.S.M."/>
            <person name="Mascher T."/>
            <person name="Medema M.H."/>
            <person name="Devos D.P."/>
            <person name="Kaster A.-K."/>
            <person name="Ovreas L."/>
            <person name="Rohde M."/>
            <person name="Galperin M.Y."/>
            <person name="Jogler C."/>
        </authorList>
    </citation>
    <scope>NUCLEOTIDE SEQUENCE [LARGE SCALE GENOMIC DNA]</scope>
    <source>
        <strain evidence="1 2">ElP</strain>
    </source>
</reference>
<keyword evidence="2" id="KW-1185">Reference proteome</keyword>
<accession>A0A518H4F6</accession>
<evidence type="ECO:0000313" key="2">
    <source>
        <dbReference type="Proteomes" id="UP000317835"/>
    </source>
</evidence>
<sequence>MTTRTKESVTTWLVFALGGPDEPLGEIAAPTKQEAQAFAEGRWTGPVDVVPSKLYASIQNRLERRIARNPWLLAYHEAGHAVVGRRWFSLGYTTIVPHAFSRAGRYDPNQDSTGTTAFVGTRIG</sequence>
<evidence type="ECO:0000313" key="1">
    <source>
        <dbReference type="EMBL" id="QDV35708.1"/>
    </source>
</evidence>
<name>A0A518H4F6_9BACT</name>
<proteinExistence type="predicted"/>
<dbReference type="KEGG" id="tpla:ElP_36130"/>
<organism evidence="1 2">
    <name type="scientific">Tautonia plasticadhaerens</name>
    <dbReference type="NCBI Taxonomy" id="2527974"/>
    <lineage>
        <taxon>Bacteria</taxon>
        <taxon>Pseudomonadati</taxon>
        <taxon>Planctomycetota</taxon>
        <taxon>Planctomycetia</taxon>
        <taxon>Isosphaerales</taxon>
        <taxon>Isosphaeraceae</taxon>
        <taxon>Tautonia</taxon>
    </lineage>
</organism>
<dbReference type="Proteomes" id="UP000317835">
    <property type="component" value="Chromosome"/>
</dbReference>
<protein>
    <submittedName>
        <fullName evidence="1">Uncharacterized protein</fullName>
    </submittedName>
</protein>